<organism evidence="1 2">
    <name type="scientific">Romboutsia faecis</name>
    <dbReference type="NCBI Taxonomy" id="2764597"/>
    <lineage>
        <taxon>Bacteria</taxon>
        <taxon>Bacillati</taxon>
        <taxon>Bacillota</taxon>
        <taxon>Clostridia</taxon>
        <taxon>Peptostreptococcales</taxon>
        <taxon>Peptostreptococcaceae</taxon>
        <taxon>Romboutsia</taxon>
    </lineage>
</organism>
<protein>
    <recommendedName>
        <fullName evidence="3">Outer membrane lipoprotein carrier protein LolA</fullName>
    </recommendedName>
</protein>
<dbReference type="EMBL" id="JACRWE010000009">
    <property type="protein sequence ID" value="MBC5998057.1"/>
    <property type="molecule type" value="Genomic_DNA"/>
</dbReference>
<sequence length="196" mass="23041">MRNKWMTLLIITIGLSVSFVGCQTRESTKEDVYKKFQEQVSKIESYTCTAEIEVVGNKGMSSYTLKHYYKKPNNYKLEVVSPEHLKGKTMEYKDNKIIVKNPDIDDIFELPNSSKDQQYLFIGDFMRNYLQNEEITMNSSDSELILEANIPGDDEYFNKQILYIDKGNKKPDKMEILDKNGKIRFTVKYDNFEYKK</sequence>
<dbReference type="SUPFAM" id="SSF89392">
    <property type="entry name" value="Prokaryotic lipoproteins and lipoprotein localization factors"/>
    <property type="match status" value="1"/>
</dbReference>
<dbReference type="RefSeq" id="WP_153972733.1">
    <property type="nucleotide sequence ID" value="NZ_JACRWE010000009.1"/>
</dbReference>
<dbReference type="NCBIfam" id="NF041286">
    <property type="entry name" value="lipo_GerS"/>
    <property type="match status" value="1"/>
</dbReference>
<gene>
    <name evidence="1" type="ORF">H8923_14945</name>
</gene>
<dbReference type="Proteomes" id="UP000609849">
    <property type="component" value="Unassembled WGS sequence"/>
</dbReference>
<evidence type="ECO:0008006" key="3">
    <source>
        <dbReference type="Google" id="ProtNLM"/>
    </source>
</evidence>
<dbReference type="Gene3D" id="2.50.20.10">
    <property type="entry name" value="Lipoprotein localisation LolA/LolB/LppX"/>
    <property type="match status" value="1"/>
</dbReference>
<evidence type="ECO:0000313" key="1">
    <source>
        <dbReference type="EMBL" id="MBC5998057.1"/>
    </source>
</evidence>
<keyword evidence="2" id="KW-1185">Reference proteome</keyword>
<dbReference type="InterPro" id="IPR029046">
    <property type="entry name" value="LolA/LolB/LppX"/>
</dbReference>
<accession>A0ABR7JT24</accession>
<comment type="caution">
    <text evidence="1">The sequence shown here is derived from an EMBL/GenBank/DDBJ whole genome shotgun (WGS) entry which is preliminary data.</text>
</comment>
<reference evidence="1 2" key="1">
    <citation type="submission" date="2020-08" db="EMBL/GenBank/DDBJ databases">
        <authorList>
            <person name="Liu C."/>
            <person name="Sun Q."/>
        </authorList>
    </citation>
    <scope>NUCLEOTIDE SEQUENCE [LARGE SCALE GENOMIC DNA]</scope>
    <source>
        <strain evidence="1 2">NSJ-18</strain>
    </source>
</reference>
<proteinExistence type="predicted"/>
<dbReference type="PROSITE" id="PS51257">
    <property type="entry name" value="PROKAR_LIPOPROTEIN"/>
    <property type="match status" value="1"/>
</dbReference>
<evidence type="ECO:0000313" key="2">
    <source>
        <dbReference type="Proteomes" id="UP000609849"/>
    </source>
</evidence>
<name>A0ABR7JT24_9FIRM</name>